<gene>
    <name evidence="3" type="ORF">EAE32_04000</name>
</gene>
<dbReference type="SUPFAM" id="SSF54637">
    <property type="entry name" value="Thioesterase/thiol ester dehydrase-isomerase"/>
    <property type="match status" value="1"/>
</dbReference>
<protein>
    <recommendedName>
        <fullName evidence="1">UPF0336 protein EAE32_04000</fullName>
    </recommendedName>
</protein>
<dbReference type="CDD" id="cd03441">
    <property type="entry name" value="R_hydratase_like"/>
    <property type="match status" value="1"/>
</dbReference>
<dbReference type="PIRSF" id="PIRSF018072">
    <property type="entry name" value="UCP018072"/>
    <property type="match status" value="1"/>
</dbReference>
<evidence type="ECO:0000313" key="3">
    <source>
        <dbReference type="EMBL" id="RLY94364.1"/>
    </source>
</evidence>
<dbReference type="RefSeq" id="WP_121864253.1">
    <property type="nucleotide sequence ID" value="NZ_RDEX01000001.1"/>
</dbReference>
<dbReference type="HAMAP" id="MF_00799">
    <property type="entry name" value="UPF0336"/>
    <property type="match status" value="1"/>
</dbReference>
<dbReference type="Gene3D" id="3.10.129.10">
    <property type="entry name" value="Hotdog Thioesterase"/>
    <property type="match status" value="1"/>
</dbReference>
<dbReference type="GO" id="GO:0006633">
    <property type="term" value="P:fatty acid biosynthetic process"/>
    <property type="evidence" value="ECO:0007669"/>
    <property type="project" value="TreeGrafter"/>
</dbReference>
<sequence>MAVSADVVGTTYPSIAPYRVGREKIREFATAVKAQDPAHHDVAAAQAAGYTDIVAPPTFAIVVSQRADAALVNDPAAGIDFSRVVHADQRFTHHRPIVAGDELTAAVTVDAVRPLGSGAMVTSRVEITTTDGEPVATTVSSLLVRGEDQ</sequence>
<organism evidence="3 4">
    <name type="scientific">Kocuria tytonicola</name>
    <dbReference type="NCBI Taxonomy" id="2055946"/>
    <lineage>
        <taxon>Bacteria</taxon>
        <taxon>Bacillati</taxon>
        <taxon>Actinomycetota</taxon>
        <taxon>Actinomycetes</taxon>
        <taxon>Micrococcales</taxon>
        <taxon>Micrococcaceae</taxon>
        <taxon>Kocuria</taxon>
    </lineage>
</organism>
<dbReference type="Pfam" id="PF13452">
    <property type="entry name" value="FAS1_DH_region"/>
    <property type="match status" value="1"/>
</dbReference>
<dbReference type="InterPro" id="IPR029069">
    <property type="entry name" value="HotDog_dom_sf"/>
</dbReference>
<dbReference type="EMBL" id="RDEX01000001">
    <property type="protein sequence ID" value="RLY94364.1"/>
    <property type="molecule type" value="Genomic_DNA"/>
</dbReference>
<evidence type="ECO:0000256" key="1">
    <source>
        <dbReference type="HAMAP-Rule" id="MF_00799"/>
    </source>
</evidence>
<comment type="similarity">
    <text evidence="1">Belongs to the UPF0336 family.</text>
</comment>
<name>A0A3L9L859_9MICC</name>
<dbReference type="PANTHER" id="PTHR43437:SF3">
    <property type="entry name" value="HYDROXYACYL-THIOESTER DEHYDRATASE TYPE 2, MITOCHONDRIAL"/>
    <property type="match status" value="1"/>
</dbReference>
<dbReference type="InterPro" id="IPR016709">
    <property type="entry name" value="HadA-like"/>
</dbReference>
<comment type="caution">
    <text evidence="3">The sequence shown here is derived from an EMBL/GenBank/DDBJ whole genome shotgun (WGS) entry which is preliminary data.</text>
</comment>
<dbReference type="AlphaFoldDB" id="A0A3L9L859"/>
<evidence type="ECO:0000313" key="4">
    <source>
        <dbReference type="Proteomes" id="UP000277871"/>
    </source>
</evidence>
<feature type="domain" description="FAS1-like dehydratase" evidence="2">
    <location>
        <begin position="8"/>
        <end position="137"/>
    </location>
</feature>
<dbReference type="GO" id="GO:0019171">
    <property type="term" value="F:(3R)-hydroxyacyl-[acyl-carrier-protein] dehydratase activity"/>
    <property type="evidence" value="ECO:0007669"/>
    <property type="project" value="TreeGrafter"/>
</dbReference>
<evidence type="ECO:0000259" key="2">
    <source>
        <dbReference type="Pfam" id="PF13452"/>
    </source>
</evidence>
<proteinExistence type="inferred from homology"/>
<keyword evidence="4" id="KW-1185">Reference proteome</keyword>
<dbReference type="InterPro" id="IPR039569">
    <property type="entry name" value="FAS1-like_DH_region"/>
</dbReference>
<dbReference type="InterPro" id="IPR050965">
    <property type="entry name" value="UPF0336/Enoyl-CoA_hydratase"/>
</dbReference>
<dbReference type="Proteomes" id="UP000277871">
    <property type="component" value="Unassembled WGS sequence"/>
</dbReference>
<reference evidence="3 4" key="1">
    <citation type="submission" date="2018-10" db="EMBL/GenBank/DDBJ databases">
        <title>Kocuria tytonicola, new bacteria from the preen glands of American barn owls (Tyto furcata).</title>
        <authorList>
            <person name="Braun M.S."/>
            <person name="Wang E."/>
            <person name="Zimmermann S."/>
            <person name="Boutin S."/>
            <person name="Wagner H."/>
            <person name="Wink M."/>
        </authorList>
    </citation>
    <scope>NUCLEOTIDE SEQUENCE [LARGE SCALE GENOMIC DNA]</scope>
    <source>
        <strain evidence="3 4">473</strain>
    </source>
</reference>
<accession>A0A3L9L859</accession>
<dbReference type="PANTHER" id="PTHR43437">
    <property type="entry name" value="HYDROXYACYL-THIOESTER DEHYDRATASE TYPE 2, MITOCHONDRIAL-RELATED"/>
    <property type="match status" value="1"/>
</dbReference>